<dbReference type="EMBL" id="VRMN01000008">
    <property type="protein sequence ID" value="KAA8492877.1"/>
    <property type="molecule type" value="Genomic_DNA"/>
</dbReference>
<comment type="similarity">
    <text evidence="1">Belongs to the helicase family. SKI2 subfamily.</text>
</comment>
<dbReference type="FunFam" id="1.10.10.10:FF:000012">
    <property type="entry name" value="U5 small nuclear ribonucleoprotein helicase"/>
    <property type="match status" value="1"/>
</dbReference>
<evidence type="ECO:0000313" key="10">
    <source>
        <dbReference type="EMBL" id="KAA8492877.1"/>
    </source>
</evidence>
<feature type="region of interest" description="Disordered" evidence="7">
    <location>
        <begin position="2361"/>
        <end position="2436"/>
    </location>
</feature>
<dbReference type="FunFam" id="1.10.10.10:FF:000024">
    <property type="entry name" value="U5 small nuclear ribonucleoprotein helicase"/>
    <property type="match status" value="1"/>
</dbReference>
<dbReference type="Gene3D" id="2.60.40.150">
    <property type="entry name" value="C2 domain"/>
    <property type="match status" value="2"/>
</dbReference>
<dbReference type="SUPFAM" id="SSF158702">
    <property type="entry name" value="Sec63 N-terminal domain-like"/>
    <property type="match status" value="2"/>
</dbReference>
<dbReference type="InterPro" id="IPR027417">
    <property type="entry name" value="P-loop_NTPase"/>
</dbReference>
<feature type="region of interest" description="Disordered" evidence="7">
    <location>
        <begin position="437"/>
        <end position="508"/>
    </location>
</feature>
<gene>
    <name evidence="10" type="ORF">FVE85_9149</name>
</gene>
<dbReference type="SUPFAM" id="SSF46785">
    <property type="entry name" value="Winged helix' DNA-binding domain"/>
    <property type="match status" value="2"/>
</dbReference>
<dbReference type="Gene3D" id="1.10.10.10">
    <property type="entry name" value="Winged helix-like DNA-binding domain superfamily/Winged helix DNA-binding domain"/>
    <property type="match status" value="2"/>
</dbReference>
<dbReference type="SMART" id="SM00382">
    <property type="entry name" value="AAA"/>
    <property type="match status" value="1"/>
</dbReference>
<dbReference type="Gene3D" id="3.40.50.300">
    <property type="entry name" value="P-loop containing nucleotide triphosphate hydrolases"/>
    <property type="match status" value="4"/>
</dbReference>
<name>A0A5J4YR39_PORPP</name>
<dbReference type="InterPro" id="IPR050474">
    <property type="entry name" value="Hel308_SKI2-like"/>
</dbReference>
<protein>
    <recommendedName>
        <fullName evidence="6">U5 small nuclear ribonucleoprotein 200 kDa helicase</fullName>
    </recommendedName>
</protein>
<dbReference type="GO" id="GO:1990904">
    <property type="term" value="C:ribonucleoprotein complex"/>
    <property type="evidence" value="ECO:0007669"/>
    <property type="project" value="UniProtKB-KW"/>
</dbReference>
<keyword evidence="10" id="KW-0687">Ribonucleoprotein</keyword>
<evidence type="ECO:0000256" key="6">
    <source>
        <dbReference type="ARBA" id="ARBA00034541"/>
    </source>
</evidence>
<dbReference type="CDD" id="cd18795">
    <property type="entry name" value="SF2_C_Ski2"/>
    <property type="match status" value="1"/>
</dbReference>
<dbReference type="SMART" id="SM00490">
    <property type="entry name" value="HELICc"/>
    <property type="match status" value="1"/>
</dbReference>
<dbReference type="InterPro" id="IPR036388">
    <property type="entry name" value="WH-like_DNA-bd_sf"/>
</dbReference>
<dbReference type="InterPro" id="IPR003593">
    <property type="entry name" value="AAA+_ATPase"/>
</dbReference>
<dbReference type="Pfam" id="PF23445">
    <property type="entry name" value="WHD_SNRNP200"/>
    <property type="match status" value="2"/>
</dbReference>
<evidence type="ECO:0000256" key="7">
    <source>
        <dbReference type="SAM" id="MobiDB-lite"/>
    </source>
</evidence>
<evidence type="ECO:0000256" key="3">
    <source>
        <dbReference type="ARBA" id="ARBA00022801"/>
    </source>
</evidence>
<dbReference type="InterPro" id="IPR001650">
    <property type="entry name" value="Helicase_C-like"/>
</dbReference>
<dbReference type="InterPro" id="IPR004179">
    <property type="entry name" value="Sec63-dom"/>
</dbReference>
<feature type="compositionally biased region" description="Basic and acidic residues" evidence="7">
    <location>
        <begin position="445"/>
        <end position="465"/>
    </location>
</feature>
<dbReference type="InterPro" id="IPR035892">
    <property type="entry name" value="C2_domain_sf"/>
</dbReference>
<dbReference type="PANTHER" id="PTHR47961">
    <property type="entry name" value="DNA POLYMERASE THETA, PUTATIVE (AFU_ORTHOLOGUE AFUA_1G05260)-RELATED"/>
    <property type="match status" value="1"/>
</dbReference>
<dbReference type="Pfam" id="PF00270">
    <property type="entry name" value="DEAD"/>
    <property type="match status" value="1"/>
</dbReference>
<feature type="compositionally biased region" description="Basic and acidic residues" evidence="7">
    <location>
        <begin position="2383"/>
        <end position="2403"/>
    </location>
</feature>
<evidence type="ECO:0000259" key="8">
    <source>
        <dbReference type="PROSITE" id="PS51192"/>
    </source>
</evidence>
<evidence type="ECO:0000259" key="9">
    <source>
        <dbReference type="PROSITE" id="PS51194"/>
    </source>
</evidence>
<dbReference type="GO" id="GO:0004386">
    <property type="term" value="F:helicase activity"/>
    <property type="evidence" value="ECO:0007669"/>
    <property type="project" value="UniProtKB-KW"/>
</dbReference>
<dbReference type="Proteomes" id="UP000324585">
    <property type="component" value="Unassembled WGS sequence"/>
</dbReference>
<keyword evidence="3" id="KW-0378">Hydrolase</keyword>
<dbReference type="GO" id="GO:0003676">
    <property type="term" value="F:nucleic acid binding"/>
    <property type="evidence" value="ECO:0007669"/>
    <property type="project" value="InterPro"/>
</dbReference>
<proteinExistence type="inferred from homology"/>
<dbReference type="PANTHER" id="PTHR47961:SF4">
    <property type="entry name" value="ACTIVATING SIGNAL COINTEGRATOR 1 COMPLEX SUBUNIT 3"/>
    <property type="match status" value="1"/>
</dbReference>
<comment type="caution">
    <text evidence="10">The sequence shown here is derived from an EMBL/GenBank/DDBJ whole genome shotgun (WGS) entry which is preliminary data.</text>
</comment>
<feature type="compositionally biased region" description="Acidic residues" evidence="7">
    <location>
        <begin position="244"/>
        <end position="256"/>
    </location>
</feature>
<evidence type="ECO:0000256" key="5">
    <source>
        <dbReference type="ARBA" id="ARBA00022840"/>
    </source>
</evidence>
<dbReference type="PROSITE" id="PS51194">
    <property type="entry name" value="HELICASE_CTER"/>
    <property type="match status" value="1"/>
</dbReference>
<dbReference type="Pfam" id="PF02889">
    <property type="entry name" value="Sec63"/>
    <property type="match status" value="2"/>
</dbReference>
<feature type="compositionally biased region" description="Acidic residues" evidence="7">
    <location>
        <begin position="2362"/>
        <end position="2377"/>
    </location>
</feature>
<dbReference type="Gene3D" id="1.10.150.20">
    <property type="entry name" value="5' to 3' exonuclease, C-terminal subdomain"/>
    <property type="match status" value="2"/>
</dbReference>
<keyword evidence="11" id="KW-1185">Reference proteome</keyword>
<dbReference type="GO" id="GO:0005524">
    <property type="term" value="F:ATP binding"/>
    <property type="evidence" value="ECO:0007669"/>
    <property type="project" value="UniProtKB-KW"/>
</dbReference>
<dbReference type="Pfam" id="PF00271">
    <property type="entry name" value="Helicase_C"/>
    <property type="match status" value="1"/>
</dbReference>
<accession>A0A5J4YR39</accession>
<dbReference type="InterPro" id="IPR036390">
    <property type="entry name" value="WH_DNA-bd_sf"/>
</dbReference>
<dbReference type="FunFam" id="1.10.3380.10:FF:000001">
    <property type="entry name" value="U5 small nuclear ribonucleoprotein helicase"/>
    <property type="match status" value="1"/>
</dbReference>
<dbReference type="SMART" id="SM00487">
    <property type="entry name" value="DEXDc"/>
    <property type="match status" value="1"/>
</dbReference>
<dbReference type="SMART" id="SM00973">
    <property type="entry name" value="Sec63"/>
    <property type="match status" value="2"/>
</dbReference>
<dbReference type="InterPro" id="IPR014001">
    <property type="entry name" value="Helicase_ATP-bd"/>
</dbReference>
<keyword evidence="5" id="KW-0067">ATP-binding</keyword>
<keyword evidence="2" id="KW-0547">Nucleotide-binding</keyword>
<dbReference type="FunFam" id="3.40.50.300:FF:000062">
    <property type="entry name" value="U5 small nuclear ribonucleoprotein helicase"/>
    <property type="match status" value="1"/>
</dbReference>
<dbReference type="GO" id="GO:0016787">
    <property type="term" value="F:hydrolase activity"/>
    <property type="evidence" value="ECO:0007669"/>
    <property type="project" value="UniProtKB-KW"/>
</dbReference>
<feature type="domain" description="Helicase C-terminal" evidence="9">
    <location>
        <begin position="810"/>
        <end position="1012"/>
    </location>
</feature>
<dbReference type="InterPro" id="IPR014756">
    <property type="entry name" value="Ig_E-set"/>
</dbReference>
<dbReference type="SUPFAM" id="SSF52540">
    <property type="entry name" value="P-loop containing nucleoside triphosphate hydrolases"/>
    <property type="match status" value="3"/>
</dbReference>
<dbReference type="Gene3D" id="1.10.3380.10">
    <property type="entry name" value="Sec63 N-terminal domain-like domain"/>
    <property type="match status" value="2"/>
</dbReference>
<dbReference type="GO" id="GO:0005634">
    <property type="term" value="C:nucleus"/>
    <property type="evidence" value="ECO:0007669"/>
    <property type="project" value="TreeGrafter"/>
</dbReference>
<keyword evidence="4" id="KW-0347">Helicase</keyword>
<evidence type="ECO:0000256" key="4">
    <source>
        <dbReference type="ARBA" id="ARBA00022806"/>
    </source>
</evidence>
<organism evidence="10 11">
    <name type="scientific">Porphyridium purpureum</name>
    <name type="common">Red alga</name>
    <name type="synonym">Porphyridium cruentum</name>
    <dbReference type="NCBI Taxonomy" id="35688"/>
    <lineage>
        <taxon>Eukaryota</taxon>
        <taxon>Rhodophyta</taxon>
        <taxon>Bangiophyceae</taxon>
        <taxon>Porphyridiales</taxon>
        <taxon>Porphyridiaceae</taxon>
        <taxon>Porphyridium</taxon>
    </lineage>
</organism>
<dbReference type="PROSITE" id="PS51192">
    <property type="entry name" value="HELICASE_ATP_BIND_1"/>
    <property type="match status" value="1"/>
</dbReference>
<evidence type="ECO:0000256" key="1">
    <source>
        <dbReference type="ARBA" id="ARBA00010140"/>
    </source>
</evidence>
<sequence length="2536" mass="278089">MMRAHARQLREKAAQPPNEEDADVPAPLTGEAGALVAGRLPGRMGDRAHVGLAPRRPQRSPKIVANDGKQKSGAGADGGRHASLAHRKAHSGATHPGRNQPRDVLDASVADMLDHEVALAETYVPRTEAAQQAYEHLLAFVQKKLGDYPIDVLSSAACEVIAALRAHSGKAFPPGDTNDGQALREGSQTIGKDKVSAILGALSDADVAMLGMFAGAMDDFEEQRDGRNQDEEPEELEMTLNLDGAEDAEGERDDESLSGAEQDVSEEDVVEAGESEFVHEKGVSDDDASINSAMTYSDHSSPSGSVIRGPPDLDDGVPPEVSGAGPECGNLLDLLTDFFPVVSTRQAIGARLYEELRCAEDVFEDDQGSRKLYSQLEAIVGDGKATLVELLIRYRSHFVKEHERNLISNGAMAQEPASADGFAAVMCENGNMEFQEKGKRKCKRLRDPLAGENSEKSGSGDEVGSHHSVRQNADASISLLGEEKTKKKRRKKDLDAMARKNFPGQSHADRGLNIVDIDGLFFDRGSHFVSSTSVELPKGTFRVKKKDCEEVHVPAIPSRKMGGAPKLVSVEDMSPLAREAFTGTTHLNRVQSEVYPCAFESDENMLVCAPTGAGKTNVAMMCILRLVVREPLENLRVVYIAPMKALVSEVVGNLSRRLAYLGISVAELTGDASLSRRQMDSTHVVVSTPEKWDILTRKTAQGVRSLAYNVRLMIIDEIHLLHDERGPVLESIVARVRRCVTQGSMNTRVVGLSATLPNVEDVGAFLGCSQESSSRQKSVFHFDASFRPCPLQSVYVGVQKGSGWKRLQSMNEIAYEHVRAQLEASASAQVIVFVHSRKETATTAKYFRESAREQGVLDRLFMVPNSASQNIVHSELGTVRNAVLRDVMGSSGIGIHHAGLAAADRALTEDLFADGHLRVLVSTATLAWGVNLPAHAIVIKGTKVYSPEKGTWVELSPIDVMQMMGRAGRPQFDSFGEGIIITSASQMQFYLSLLNQQLPIESQLMTRFTDSLNAEIAMRNVSSIADGAEWLGYTYYGTRMMRSPSLYGVSCIAHSEQDAITIQSRRRMDLIHSACIKLERAGLVRYDKKKLVVGPTELGRIASEYYISSASMAAYVQHLKADISVMDLLRVFSMSAEFRSVRVRQEEKMELKRLAERVPYPLVDGGNAMLADSGSAILAGQTVDGSNDKVVVLLQAYISRLTLDGLVLAADMVYVTQSAARIARALFDLVLRRRWAQAAEKCLSLYKMIKWRQWNVESPLRQFGSAGAVGPDHHRIAVPTELLRKLERKDMELERFFDLDEKQLGDFLRNAKLGTLTFRLLHHLPYLDVTARVRPVTPHLLDVELNLVPDFVFDGARFHAAGQAFWVWVEDADADMILFAKQVFIRAALAHEEHALKFTVALQQQSQQQQSVRSVDPYYFVHVMSDSWISRDVVVPLSLRSLELPQVFELRTKVHADPSATRGEQSTLRATTELAAIKSQIEGELESSGHDVVPSGGIYQWRKNVLEAVLMHVQTNLAISRLNVIQSRVFDSIFCTDANCFVSMPGGSGRGVLIDLCIARAFWSKPRAVCVVLAAYGDTAAVRRREQLASGIARLLGIAANVHVLTGDLSSDFKLLESGDSGAILVVTPTAWDMLSRRWKQRKSIVRIDLFIADHVELVGSFDLDGSASGSGLSQRRLGVTLEVVLSRMRYIRNSHKKAAFRMVAFADIMSNARDIIDWLGVEKEHGYCFPMDARVIPLDTHVQSLDLDPNSESGTGGGAGMRRQFAMAVCRILTQLTKDHSTPLLVVVNSRGNAISIAAELLVSLPAHSVTSEMNTALPETAGFSEIKSASLRECIEHGGVAFLHEGVSQADRVAVLQLYVKGALRVMVLTPAMLQHDGRLRANVVVLAGTTREESRMGCNIAQQYAFSEVCLMLGRAGVSVPTPEPAVDHEWPRSGSSRGAAVAYVLTEPAYKEYYVRCLGEALPVESGLDQGPDLADHMNAEIVSRVIETQQDMIDYLTWTLYYRRLMQNPNYYGLNLLSTLNKQGNKNAVAATRQRISEHLSQLVEDCVTELRETKCISVEGQFGASTVVDNGSDLIASPGEAAPGTIGDGIVILGALNLGMIASHYYVQHATITVFSQSLSEKTTRLRSLMEILAAASEFDDLPVRSDEEAALRTLATHTDVLAAGRHDLLDRVADPHVKALVLMHSHLRRALGTNTPPQLREDQTRVVRTMVRLLYALVDVASSSGWLKTTLAAMELCQAVVQACWPARIANQQSQPRLSPLQQLPHMDASLLARLASRNVHGVFDLLDMEEEERTAAFKGLSRAQIADIARFCNAFPNVDFSCAVHPARLALPGAGHDIADDSGVVTVRVRLERDPDDDDDDHSDHEEEAGPAAAERGEARGQEAQELDGIERESLPRLQMPRPLPAEAVSKTTPSPGESGARAAHAPLYPGRKDEGWWVCVGDVRQNRILALKRAVIDERQPVELELRFREDDWFSEETANQANVRTSAHHENTVAQAPRQLGVFLISDCYLGCDQEETLHYCTSPSS</sequence>
<feature type="region of interest" description="Disordered" evidence="7">
    <location>
        <begin position="1"/>
        <end position="102"/>
    </location>
</feature>
<evidence type="ECO:0000313" key="11">
    <source>
        <dbReference type="Proteomes" id="UP000324585"/>
    </source>
</evidence>
<dbReference type="InterPro" id="IPR057842">
    <property type="entry name" value="WH_MER3"/>
</dbReference>
<feature type="region of interest" description="Disordered" evidence="7">
    <location>
        <begin position="222"/>
        <end position="290"/>
    </location>
</feature>
<reference evidence="11" key="1">
    <citation type="journal article" date="2019" name="Nat. Commun.">
        <title>Expansion of phycobilisome linker gene families in mesophilic red algae.</title>
        <authorList>
            <person name="Lee J."/>
            <person name="Kim D."/>
            <person name="Bhattacharya D."/>
            <person name="Yoon H.S."/>
        </authorList>
    </citation>
    <scope>NUCLEOTIDE SEQUENCE [LARGE SCALE GENOMIC DNA]</scope>
    <source>
        <strain evidence="11">CCMP 1328</strain>
    </source>
</reference>
<dbReference type="SUPFAM" id="SSF81296">
    <property type="entry name" value="E set domains"/>
    <property type="match status" value="2"/>
</dbReference>
<dbReference type="OrthoDB" id="5575at2759"/>
<dbReference type="InterPro" id="IPR011545">
    <property type="entry name" value="DEAD/DEAH_box_helicase_dom"/>
</dbReference>
<feature type="compositionally biased region" description="Acidic residues" evidence="7">
    <location>
        <begin position="263"/>
        <end position="274"/>
    </location>
</feature>
<dbReference type="FunFam" id="3.40.50.300:FF:003287">
    <property type="entry name" value="U5 small nuclear ribonucleoprotein 200 kDa helicase"/>
    <property type="match status" value="1"/>
</dbReference>
<evidence type="ECO:0000256" key="2">
    <source>
        <dbReference type="ARBA" id="ARBA00022741"/>
    </source>
</evidence>
<feature type="domain" description="Helicase ATP-binding" evidence="8">
    <location>
        <begin position="596"/>
        <end position="774"/>
    </location>
</feature>